<dbReference type="GO" id="GO:0009446">
    <property type="term" value="P:putrescine biosynthetic process"/>
    <property type="evidence" value="ECO:0007669"/>
    <property type="project" value="InterPro"/>
</dbReference>
<evidence type="ECO:0000313" key="5">
    <source>
        <dbReference type="Proteomes" id="UP000179266"/>
    </source>
</evidence>
<dbReference type="InterPro" id="IPR013783">
    <property type="entry name" value="Ig-like_fold"/>
</dbReference>
<dbReference type="InterPro" id="IPR000998">
    <property type="entry name" value="MAM_dom"/>
</dbReference>
<gene>
    <name evidence="4" type="ORF">A2161_09225</name>
</gene>
<evidence type="ECO:0000259" key="3">
    <source>
        <dbReference type="PROSITE" id="PS50060"/>
    </source>
</evidence>
<keyword evidence="2" id="KW-0472">Membrane</keyword>
<dbReference type="Gene3D" id="3.75.10.10">
    <property type="entry name" value="L-arginine/glycine Amidinotransferase, Chain A"/>
    <property type="match status" value="1"/>
</dbReference>
<dbReference type="SUPFAM" id="SSF49265">
    <property type="entry name" value="Fibronectin type III"/>
    <property type="match status" value="1"/>
</dbReference>
<feature type="domain" description="MAM" evidence="3">
    <location>
        <begin position="590"/>
        <end position="761"/>
    </location>
</feature>
<evidence type="ECO:0000256" key="2">
    <source>
        <dbReference type="SAM" id="Phobius"/>
    </source>
</evidence>
<evidence type="ECO:0000313" key="4">
    <source>
        <dbReference type="EMBL" id="OGL42936.1"/>
    </source>
</evidence>
<dbReference type="GO" id="GO:0047632">
    <property type="term" value="F:agmatine deiminase activity"/>
    <property type="evidence" value="ECO:0007669"/>
    <property type="project" value="TreeGrafter"/>
</dbReference>
<accession>A0A1F7RMY8</accession>
<dbReference type="Proteomes" id="UP000179266">
    <property type="component" value="Unassembled WGS sequence"/>
</dbReference>
<dbReference type="Pfam" id="PF04371">
    <property type="entry name" value="PAD_porph"/>
    <property type="match status" value="1"/>
</dbReference>
<dbReference type="InterPro" id="IPR036116">
    <property type="entry name" value="FN3_sf"/>
</dbReference>
<dbReference type="AlphaFoldDB" id="A0A1F7RMY8"/>
<keyword evidence="2" id="KW-1133">Transmembrane helix</keyword>
<dbReference type="PANTHER" id="PTHR31377:SF0">
    <property type="entry name" value="AGMATINE DEIMINASE-RELATED"/>
    <property type="match status" value="1"/>
</dbReference>
<proteinExistence type="predicted"/>
<dbReference type="EMBL" id="MGDD01000298">
    <property type="protein sequence ID" value="OGL42936.1"/>
    <property type="molecule type" value="Genomic_DNA"/>
</dbReference>
<dbReference type="SUPFAM" id="SSF55909">
    <property type="entry name" value="Pentein"/>
    <property type="match status" value="1"/>
</dbReference>
<dbReference type="Gene3D" id="2.60.40.10">
    <property type="entry name" value="Immunoglobulins"/>
    <property type="match status" value="2"/>
</dbReference>
<protein>
    <recommendedName>
        <fullName evidence="3">MAM domain-containing protein</fullName>
    </recommendedName>
</protein>
<dbReference type="InterPro" id="IPR007466">
    <property type="entry name" value="Peptidyl-Arg-deiminase_porph"/>
</dbReference>
<dbReference type="GO" id="GO:0016020">
    <property type="term" value="C:membrane"/>
    <property type="evidence" value="ECO:0007669"/>
    <property type="project" value="InterPro"/>
</dbReference>
<dbReference type="Gene3D" id="2.60.120.200">
    <property type="match status" value="1"/>
</dbReference>
<dbReference type="PROSITE" id="PS50060">
    <property type="entry name" value="MAM_2"/>
    <property type="match status" value="1"/>
</dbReference>
<name>A0A1F7RMY8_9BACT</name>
<organism evidence="4 5">
    <name type="scientific">Candidatus Schekmanbacteria bacterium RBG_13_48_7</name>
    <dbReference type="NCBI Taxonomy" id="1817878"/>
    <lineage>
        <taxon>Bacteria</taxon>
        <taxon>Candidatus Schekmaniibacteriota</taxon>
    </lineage>
</organism>
<dbReference type="PANTHER" id="PTHR31377">
    <property type="entry name" value="AGMATINE DEIMINASE-RELATED"/>
    <property type="match status" value="1"/>
</dbReference>
<reference evidence="4 5" key="1">
    <citation type="journal article" date="2016" name="Nat. Commun.">
        <title>Thousands of microbial genomes shed light on interconnected biogeochemical processes in an aquifer system.</title>
        <authorList>
            <person name="Anantharaman K."/>
            <person name="Brown C.T."/>
            <person name="Hug L.A."/>
            <person name="Sharon I."/>
            <person name="Castelle C.J."/>
            <person name="Probst A.J."/>
            <person name="Thomas B.C."/>
            <person name="Singh A."/>
            <person name="Wilkins M.J."/>
            <person name="Karaoz U."/>
            <person name="Brodie E.L."/>
            <person name="Williams K.H."/>
            <person name="Hubbard S.S."/>
            <person name="Banfield J.F."/>
        </authorList>
    </citation>
    <scope>NUCLEOTIDE SEQUENCE [LARGE SCALE GENOMIC DNA]</scope>
</reference>
<dbReference type="GO" id="GO:0004668">
    <property type="term" value="F:protein-arginine deiminase activity"/>
    <property type="evidence" value="ECO:0007669"/>
    <property type="project" value="InterPro"/>
</dbReference>
<keyword evidence="2" id="KW-0812">Transmembrane</keyword>
<evidence type="ECO:0000256" key="1">
    <source>
        <dbReference type="ARBA" id="ARBA00022801"/>
    </source>
</evidence>
<keyword evidence="1" id="KW-0378">Hydrolase</keyword>
<sequence>MPKKLVTIILICVFVICGMHPCVKAENRRHDLRHGKLPRIMTAEERIEKAKMQKLAALYRLLVPPSVRINSPAEFENQEGILIRWDYGWTDFEDMYCDMIDAIQDVAKVYILYGNASQKTYVEGVLTARSVPLTNIEWIRGVTDSIWARDYGPFPIYKEDTTRAITDFLYYPGRPNDDAVPGVLTSLWSWDIYEENLYFEGGNFMSDGYGVCFVTDSVLSANPGLSTQEIKDIYWDYCGCHTTHILKSLFGTIGHIDMHIKLLDVDTVLIGQVAPSDPNYDNMEYAVNYFSKLTASNGNPYEILRVPMLSGFRTYTNSLLVNNLALVPTYTEPEDTAVLGVYTAAGFTAVPIESSAIIPLSGATHCITHEIPPPCSPPAVPSGVTASIAGDNMIEISWTPTGAPGYYIYRSTTDCSTNMNLFATAHSSPYIDSNVSVGITYYYTICSVDSCLSGLSTCVSETATGYCLIKPEFDGVTSVTNVHDTVCSLKLQWSPATNICGTAIVYNIYRSEDPDFIPSRSNLIAACIDDTEYLDWSFLEYKHQYFYIVRAEDNSGSARGNCGCGNEDDNMVMLDGVPTKLGSIGTYFEDFESGINGWQTKPAGLWHLVNNSTCVSPYNGYHSPTHSWYFGQDSACDYDTGSVVYGSLLSPIIPGITSTSKLSFFYYRHVEPPGYWADETTVEVSKDGGRSWQSVWSKSSNNRSPDIWISSGDISLVDFAGKNILLRFTFNSYDEYDNDYPGWLIDDVTVTNAEVSGPCDTGSPIPVFENAIFLFFILGVTFSVFLVIRKET</sequence>
<comment type="caution">
    <text evidence="4">The sequence shown here is derived from an EMBL/GenBank/DDBJ whole genome shotgun (WGS) entry which is preliminary data.</text>
</comment>
<feature type="transmembrane region" description="Helical" evidence="2">
    <location>
        <begin position="771"/>
        <end position="788"/>
    </location>
</feature>